<protein>
    <submittedName>
        <fullName evidence="2">Uncharacterized protein</fullName>
    </submittedName>
</protein>
<evidence type="ECO:0000313" key="2">
    <source>
        <dbReference type="EMBL" id="KAF2213933.1"/>
    </source>
</evidence>
<feature type="compositionally biased region" description="Low complexity" evidence="1">
    <location>
        <begin position="15"/>
        <end position="24"/>
    </location>
</feature>
<feature type="region of interest" description="Disordered" evidence="1">
    <location>
        <begin position="1"/>
        <end position="208"/>
    </location>
</feature>
<feature type="compositionally biased region" description="Basic residues" evidence="1">
    <location>
        <begin position="108"/>
        <end position="117"/>
    </location>
</feature>
<feature type="compositionally biased region" description="Basic and acidic residues" evidence="1">
    <location>
        <begin position="118"/>
        <end position="136"/>
    </location>
</feature>
<dbReference type="AlphaFoldDB" id="A0A6A6FKM9"/>
<feature type="compositionally biased region" description="Basic and acidic residues" evidence="1">
    <location>
        <begin position="88"/>
        <end position="107"/>
    </location>
</feature>
<dbReference type="Proteomes" id="UP000799539">
    <property type="component" value="Unassembled WGS sequence"/>
</dbReference>
<reference evidence="2" key="1">
    <citation type="journal article" date="2020" name="Stud. Mycol.">
        <title>101 Dothideomycetes genomes: a test case for predicting lifestyles and emergence of pathogens.</title>
        <authorList>
            <person name="Haridas S."/>
            <person name="Albert R."/>
            <person name="Binder M."/>
            <person name="Bloem J."/>
            <person name="Labutti K."/>
            <person name="Salamov A."/>
            <person name="Andreopoulos B."/>
            <person name="Baker S."/>
            <person name="Barry K."/>
            <person name="Bills G."/>
            <person name="Bluhm B."/>
            <person name="Cannon C."/>
            <person name="Castanera R."/>
            <person name="Culley D."/>
            <person name="Daum C."/>
            <person name="Ezra D."/>
            <person name="Gonzalez J."/>
            <person name="Henrissat B."/>
            <person name="Kuo A."/>
            <person name="Liang C."/>
            <person name="Lipzen A."/>
            <person name="Lutzoni F."/>
            <person name="Magnuson J."/>
            <person name="Mondo S."/>
            <person name="Nolan M."/>
            <person name="Ohm R."/>
            <person name="Pangilinan J."/>
            <person name="Park H.-J."/>
            <person name="Ramirez L."/>
            <person name="Alfaro M."/>
            <person name="Sun H."/>
            <person name="Tritt A."/>
            <person name="Yoshinaga Y."/>
            <person name="Zwiers L.-H."/>
            <person name="Turgeon B."/>
            <person name="Goodwin S."/>
            <person name="Spatafora J."/>
            <person name="Crous P."/>
            <person name="Grigoriev I."/>
        </authorList>
    </citation>
    <scope>NUCLEOTIDE SEQUENCE</scope>
    <source>
        <strain evidence="2">SCOH1-5</strain>
    </source>
</reference>
<name>A0A6A6FKM9_9PEZI</name>
<sequence>MAYVHPQYPPPAPSTRPRASSTASGRYLPPGYQAPHQQASSASMRPEVGSMSPPHTYHPPRPEMYQSSASYQHPLPIGDHVRPGVRRAASDRPRVSSDSHHGSDSGRSHKSHHFRRSHREDLDTGKKSHDHREKQRAVSCDRASVRSRGSVRSKSSKRSHRSHHSLRNHFDDDVGKPIPPPKRRESRYPTLGGSLFALFSSMKKPLEK</sequence>
<feature type="compositionally biased region" description="Basic residues" evidence="1">
    <location>
        <begin position="149"/>
        <end position="167"/>
    </location>
</feature>
<evidence type="ECO:0000256" key="1">
    <source>
        <dbReference type="SAM" id="MobiDB-lite"/>
    </source>
</evidence>
<keyword evidence="3" id="KW-1185">Reference proteome</keyword>
<accession>A0A6A6FKM9</accession>
<organism evidence="2 3">
    <name type="scientific">Cercospora zeae-maydis SCOH1-5</name>
    <dbReference type="NCBI Taxonomy" id="717836"/>
    <lineage>
        <taxon>Eukaryota</taxon>
        <taxon>Fungi</taxon>
        <taxon>Dikarya</taxon>
        <taxon>Ascomycota</taxon>
        <taxon>Pezizomycotina</taxon>
        <taxon>Dothideomycetes</taxon>
        <taxon>Dothideomycetidae</taxon>
        <taxon>Mycosphaerellales</taxon>
        <taxon>Mycosphaerellaceae</taxon>
        <taxon>Cercospora</taxon>
    </lineage>
</organism>
<dbReference type="EMBL" id="ML992669">
    <property type="protein sequence ID" value="KAF2213933.1"/>
    <property type="molecule type" value="Genomic_DNA"/>
</dbReference>
<evidence type="ECO:0000313" key="3">
    <source>
        <dbReference type="Proteomes" id="UP000799539"/>
    </source>
</evidence>
<proteinExistence type="predicted"/>
<gene>
    <name evidence="2" type="ORF">CERZMDRAFT_95960</name>
</gene>